<dbReference type="Gene3D" id="3.40.1110.10">
    <property type="entry name" value="Calcium-transporting ATPase, cytoplasmic domain N"/>
    <property type="match status" value="1"/>
</dbReference>
<evidence type="ECO:0000256" key="2">
    <source>
        <dbReference type="ARBA" id="ARBA00005675"/>
    </source>
</evidence>
<organism evidence="14 15">
    <name type="scientific">Nocardioides jishulii</name>
    <dbReference type="NCBI Taxonomy" id="2575440"/>
    <lineage>
        <taxon>Bacteria</taxon>
        <taxon>Bacillati</taxon>
        <taxon>Actinomycetota</taxon>
        <taxon>Actinomycetes</taxon>
        <taxon>Propionibacteriales</taxon>
        <taxon>Nocardioidaceae</taxon>
        <taxon>Nocardioides</taxon>
    </lineage>
</organism>
<feature type="transmembrane region" description="Helical" evidence="12">
    <location>
        <begin position="51"/>
        <end position="69"/>
    </location>
</feature>
<dbReference type="InterPro" id="IPR001757">
    <property type="entry name" value="P_typ_ATPase"/>
</dbReference>
<keyword evidence="3" id="KW-0597">Phosphoprotein</keyword>
<dbReference type="SUPFAM" id="SSF81653">
    <property type="entry name" value="Calcium ATPase, transduction domain A"/>
    <property type="match status" value="1"/>
</dbReference>
<dbReference type="PRINTS" id="PR00119">
    <property type="entry name" value="CATATPASE"/>
</dbReference>
<keyword evidence="10 12" id="KW-0472">Membrane</keyword>
<accession>A0A4V5TKS2</accession>
<keyword evidence="6" id="KW-0067">ATP-binding</keyword>
<dbReference type="SUPFAM" id="SSF81665">
    <property type="entry name" value="Calcium ATPase, transmembrane domain M"/>
    <property type="match status" value="1"/>
</dbReference>
<feature type="transmembrane region" description="Helical" evidence="12">
    <location>
        <begin position="739"/>
        <end position="763"/>
    </location>
</feature>
<dbReference type="SMART" id="SM00831">
    <property type="entry name" value="Cation_ATPase_N"/>
    <property type="match status" value="1"/>
</dbReference>
<dbReference type="SFLD" id="SFLDS00003">
    <property type="entry name" value="Haloacid_Dehalogenase"/>
    <property type="match status" value="1"/>
</dbReference>
<dbReference type="PRINTS" id="PR00120">
    <property type="entry name" value="HATPASE"/>
</dbReference>
<feature type="transmembrane region" description="Helical" evidence="12">
    <location>
        <begin position="672"/>
        <end position="691"/>
    </location>
</feature>
<dbReference type="InterPro" id="IPR008250">
    <property type="entry name" value="ATPase_P-typ_transduc_dom_A_sf"/>
</dbReference>
<dbReference type="AlphaFoldDB" id="A0A4V5TKS2"/>
<evidence type="ECO:0000256" key="10">
    <source>
        <dbReference type="ARBA" id="ARBA00023136"/>
    </source>
</evidence>
<comment type="subcellular location">
    <subcellularLocation>
        <location evidence="1">Cell membrane</location>
        <topology evidence="1">Multi-pass membrane protein</topology>
    </subcellularLocation>
</comment>
<evidence type="ECO:0000259" key="13">
    <source>
        <dbReference type="SMART" id="SM00831"/>
    </source>
</evidence>
<dbReference type="Gene3D" id="2.70.150.10">
    <property type="entry name" value="Calcium-transporting ATPase, cytoplasmic transduction domain A"/>
    <property type="match status" value="1"/>
</dbReference>
<dbReference type="FunFam" id="2.70.150.10:FF:000160">
    <property type="entry name" value="Sarcoplasmic/endoplasmic reticulum calcium ATPase 1"/>
    <property type="match status" value="1"/>
</dbReference>
<evidence type="ECO:0000256" key="9">
    <source>
        <dbReference type="ARBA" id="ARBA00022989"/>
    </source>
</evidence>
<evidence type="ECO:0000256" key="7">
    <source>
        <dbReference type="ARBA" id="ARBA00022842"/>
    </source>
</evidence>
<evidence type="ECO:0000313" key="15">
    <source>
        <dbReference type="Proteomes" id="UP000307808"/>
    </source>
</evidence>
<name>A0A4V5TKS2_9ACTN</name>
<keyword evidence="7" id="KW-0460">Magnesium</keyword>
<evidence type="ECO:0000256" key="11">
    <source>
        <dbReference type="ARBA" id="ARBA00049360"/>
    </source>
</evidence>
<evidence type="ECO:0000313" key="14">
    <source>
        <dbReference type="EMBL" id="TKI64853.1"/>
    </source>
</evidence>
<protein>
    <submittedName>
        <fullName evidence="14">HAD family hydrolase</fullName>
    </submittedName>
</protein>
<gene>
    <name evidence="14" type="ORF">FC770_01370</name>
</gene>
<dbReference type="InterPro" id="IPR023214">
    <property type="entry name" value="HAD_sf"/>
</dbReference>
<dbReference type="PANTHER" id="PTHR43294">
    <property type="entry name" value="SODIUM/POTASSIUM-TRANSPORTING ATPASE SUBUNIT ALPHA"/>
    <property type="match status" value="1"/>
</dbReference>
<feature type="transmembrane region" description="Helical" evidence="12">
    <location>
        <begin position="268"/>
        <end position="292"/>
    </location>
</feature>
<dbReference type="GO" id="GO:0036376">
    <property type="term" value="P:sodium ion export across plasma membrane"/>
    <property type="evidence" value="ECO:0007669"/>
    <property type="project" value="TreeGrafter"/>
</dbReference>
<evidence type="ECO:0000256" key="1">
    <source>
        <dbReference type="ARBA" id="ARBA00004651"/>
    </source>
</evidence>
<dbReference type="SFLD" id="SFLDF00027">
    <property type="entry name" value="p-type_atpase"/>
    <property type="match status" value="1"/>
</dbReference>
<dbReference type="Pfam" id="PF13246">
    <property type="entry name" value="Cation_ATPase"/>
    <property type="match status" value="1"/>
</dbReference>
<feature type="transmembrane region" description="Helical" evidence="12">
    <location>
        <begin position="813"/>
        <end position="839"/>
    </location>
</feature>
<dbReference type="InterPro" id="IPR023299">
    <property type="entry name" value="ATPase_P-typ_cyto_dom_N"/>
</dbReference>
<dbReference type="InterPro" id="IPR018303">
    <property type="entry name" value="ATPase_P-typ_P_site"/>
</dbReference>
<feature type="transmembrane region" description="Helical" evidence="12">
    <location>
        <begin position="697"/>
        <end position="718"/>
    </location>
</feature>
<dbReference type="SUPFAM" id="SSF81660">
    <property type="entry name" value="Metal cation-transporting ATPase, ATP-binding domain N"/>
    <property type="match status" value="1"/>
</dbReference>
<comment type="caution">
    <text evidence="14">The sequence shown here is derived from an EMBL/GenBank/DDBJ whole genome shotgun (WGS) entry which is preliminary data.</text>
</comment>
<dbReference type="InterPro" id="IPR023298">
    <property type="entry name" value="ATPase_P-typ_TM_dom_sf"/>
</dbReference>
<dbReference type="SUPFAM" id="SSF56784">
    <property type="entry name" value="HAD-like"/>
    <property type="match status" value="1"/>
</dbReference>
<keyword evidence="9 12" id="KW-1133">Transmembrane helix</keyword>
<keyword evidence="14" id="KW-0378">Hydrolase</keyword>
<keyword evidence="5" id="KW-0547">Nucleotide-binding</keyword>
<dbReference type="GO" id="GO:1990573">
    <property type="term" value="P:potassium ion import across plasma membrane"/>
    <property type="evidence" value="ECO:0007669"/>
    <property type="project" value="TreeGrafter"/>
</dbReference>
<dbReference type="Gene3D" id="1.20.1110.10">
    <property type="entry name" value="Calcium-transporting ATPase, transmembrane domain"/>
    <property type="match status" value="1"/>
</dbReference>
<dbReference type="EMBL" id="SZPY01000001">
    <property type="protein sequence ID" value="TKI64853.1"/>
    <property type="molecule type" value="Genomic_DNA"/>
</dbReference>
<dbReference type="GO" id="GO:1902600">
    <property type="term" value="P:proton transmembrane transport"/>
    <property type="evidence" value="ECO:0007669"/>
    <property type="project" value="TreeGrafter"/>
</dbReference>
<keyword evidence="8" id="KW-1278">Translocase</keyword>
<proteinExistence type="inferred from homology"/>
<feature type="domain" description="Cation-transporting P-type ATPase N-terminal" evidence="13">
    <location>
        <begin position="2"/>
        <end position="71"/>
    </location>
</feature>
<keyword evidence="15" id="KW-1185">Reference proteome</keyword>
<dbReference type="InterPro" id="IPR059000">
    <property type="entry name" value="ATPase_P-type_domA"/>
</dbReference>
<dbReference type="PANTHER" id="PTHR43294:SF20">
    <property type="entry name" value="P-TYPE ATPASE"/>
    <property type="match status" value="1"/>
</dbReference>
<dbReference type="InterPro" id="IPR036412">
    <property type="entry name" value="HAD-like_sf"/>
</dbReference>
<reference evidence="14 15" key="1">
    <citation type="submission" date="2019-04" db="EMBL/GenBank/DDBJ databases">
        <authorList>
            <person name="Dong K."/>
        </authorList>
    </citation>
    <scope>NUCLEOTIDE SEQUENCE [LARGE SCALE GENOMIC DNA]</scope>
    <source>
        <strain evidence="15">dk3543</strain>
    </source>
</reference>
<dbReference type="PROSITE" id="PS00154">
    <property type="entry name" value="ATPASE_E1_E2"/>
    <property type="match status" value="1"/>
</dbReference>
<evidence type="ECO:0000256" key="4">
    <source>
        <dbReference type="ARBA" id="ARBA00022692"/>
    </source>
</evidence>
<dbReference type="Pfam" id="PF00690">
    <property type="entry name" value="Cation_ATPase_N"/>
    <property type="match status" value="1"/>
</dbReference>
<keyword evidence="4 12" id="KW-0812">Transmembrane</keyword>
<dbReference type="GO" id="GO:0005524">
    <property type="term" value="F:ATP binding"/>
    <property type="evidence" value="ECO:0007669"/>
    <property type="project" value="UniProtKB-KW"/>
</dbReference>
<dbReference type="InterPro" id="IPR044492">
    <property type="entry name" value="P_typ_ATPase_HD_dom"/>
</dbReference>
<dbReference type="Proteomes" id="UP000307808">
    <property type="component" value="Unassembled WGS sequence"/>
</dbReference>
<dbReference type="InterPro" id="IPR050510">
    <property type="entry name" value="Cation_transp_ATPase_P-type"/>
</dbReference>
<dbReference type="NCBIfam" id="TIGR01494">
    <property type="entry name" value="ATPase_P-type"/>
    <property type="match status" value="2"/>
</dbReference>
<dbReference type="SFLD" id="SFLDG00002">
    <property type="entry name" value="C1.7:_P-type_atpase_like"/>
    <property type="match status" value="1"/>
</dbReference>
<feature type="transmembrane region" description="Helical" evidence="12">
    <location>
        <begin position="775"/>
        <end position="793"/>
    </location>
</feature>
<dbReference type="GO" id="GO:0005886">
    <property type="term" value="C:plasma membrane"/>
    <property type="evidence" value="ECO:0007669"/>
    <property type="project" value="UniProtKB-SubCell"/>
</dbReference>
<feature type="transmembrane region" description="Helical" evidence="12">
    <location>
        <begin position="238"/>
        <end position="256"/>
    </location>
</feature>
<evidence type="ECO:0000256" key="8">
    <source>
        <dbReference type="ARBA" id="ARBA00022967"/>
    </source>
</evidence>
<feature type="transmembrane region" description="Helical" evidence="12">
    <location>
        <begin position="845"/>
        <end position="863"/>
    </location>
</feature>
<evidence type="ECO:0000256" key="6">
    <source>
        <dbReference type="ARBA" id="ARBA00022840"/>
    </source>
</evidence>
<dbReference type="GO" id="GO:0006883">
    <property type="term" value="P:intracellular sodium ion homeostasis"/>
    <property type="evidence" value="ECO:0007669"/>
    <property type="project" value="TreeGrafter"/>
</dbReference>
<dbReference type="GO" id="GO:0030007">
    <property type="term" value="P:intracellular potassium ion homeostasis"/>
    <property type="evidence" value="ECO:0007669"/>
    <property type="project" value="TreeGrafter"/>
</dbReference>
<dbReference type="InterPro" id="IPR006068">
    <property type="entry name" value="ATPase_P-typ_cation-transptr_C"/>
</dbReference>
<dbReference type="OrthoDB" id="9814270at2"/>
<dbReference type="GO" id="GO:0016887">
    <property type="term" value="F:ATP hydrolysis activity"/>
    <property type="evidence" value="ECO:0007669"/>
    <property type="project" value="InterPro"/>
</dbReference>
<dbReference type="InterPro" id="IPR004014">
    <property type="entry name" value="ATPase_P-typ_cation-transptr_N"/>
</dbReference>
<sequence length="874" mass="92363">MRSRTDVLAELGARTDGLSAAEAEDRLHRHGPNELPAADATPAWKVLGRQFVSPLIGILLVTLVITSVQRHWADAGAIALILVLNAGIGFWQERRAESAVRALQQLTVLTCRVRRDGQDHTVPATELVPGDVVLLESGDRVPADLRLLEVNGLQVDESMLTGEVLPVTKQVHRLAPHTVTAERTNLAFSGTLVTAGRGLGVVVATGIDTELGQINELVQGPRGKTPLQVLAHQLERRIGAVVAASSALVFVVGLALGHGVSEMFRTAVALAVASVPESLPIVLTVAMSLGVARMARHHAIVRSLTAVETLGSTTVIGSDKTGTLTRNELTVEAVWTADRELDLRDEAEPGGPLTAPLRAALRTGALTNEASRASAEAVAQGAADYLGDAVDVAMLRAAERTGVVTDAERDDRWVAHAPYEPELGLSQTVRTEQGRRVLHVKGSPDRLAALCTTMATEAGPVPFDPDAVSAANHRFADDGMRVLATASRILDDAEPASRPLPPPSGLTFLGLEAMEDPPRPGAAQAVAACQEAGITVVMITGDHPATAASIGRHLGLGTGAAPVTGAEMAELTDSALVDRLRSSGVAARVSPQDKLRIVRALQDHDEVVAVTGDGVNDAPALRAASIGVAMGRSGTAVAREASDVVLTDDNFVTVVDAVEQGRVTFNAIRKGTFFLIASGLSALLAVAANLVTDQPLLFIPIQLLFINVVTNGVQDIALSFEPPEGDELRRPPRPRGEGLLSRTLWVRTVLSAVWMAVVILLTFRWGLTEGLAEDHARTLALTVLVTLNFWLVLSARAEYRSLFTMNPLGNRFLLVSAVGALLLLVACAEVSVTANLLGLVPLSPLEWVACLALGSTLLVVVELHKWLGRRRLGL</sequence>
<dbReference type="Pfam" id="PF00689">
    <property type="entry name" value="Cation_ATPase_C"/>
    <property type="match status" value="1"/>
</dbReference>
<evidence type="ECO:0000256" key="5">
    <source>
        <dbReference type="ARBA" id="ARBA00022741"/>
    </source>
</evidence>
<comment type="similarity">
    <text evidence="2">Belongs to the cation transport ATPase (P-type) (TC 3.A.3) family. Type IIA subfamily.</text>
</comment>
<evidence type="ECO:0000256" key="12">
    <source>
        <dbReference type="SAM" id="Phobius"/>
    </source>
</evidence>
<comment type="catalytic activity">
    <reaction evidence="11">
        <text>ATP + H2O = ADP + phosphate + H(+)</text>
        <dbReference type="Rhea" id="RHEA:13065"/>
        <dbReference type="ChEBI" id="CHEBI:15377"/>
        <dbReference type="ChEBI" id="CHEBI:15378"/>
        <dbReference type="ChEBI" id="CHEBI:30616"/>
        <dbReference type="ChEBI" id="CHEBI:43474"/>
        <dbReference type="ChEBI" id="CHEBI:456216"/>
    </reaction>
</comment>
<dbReference type="Pfam" id="PF00122">
    <property type="entry name" value="E1-E2_ATPase"/>
    <property type="match status" value="1"/>
</dbReference>
<evidence type="ECO:0000256" key="3">
    <source>
        <dbReference type="ARBA" id="ARBA00022553"/>
    </source>
</evidence>
<dbReference type="GO" id="GO:0005391">
    <property type="term" value="F:P-type sodium:potassium-exchanging transporter activity"/>
    <property type="evidence" value="ECO:0007669"/>
    <property type="project" value="TreeGrafter"/>
</dbReference>
<dbReference type="Gene3D" id="3.40.50.1000">
    <property type="entry name" value="HAD superfamily/HAD-like"/>
    <property type="match status" value="1"/>
</dbReference>
<feature type="transmembrane region" description="Helical" evidence="12">
    <location>
        <begin position="75"/>
        <end position="91"/>
    </location>
</feature>